<reference evidence="1" key="1">
    <citation type="submission" date="2023-10" db="EMBL/GenBank/DDBJ databases">
        <authorList>
            <person name="Rodriguez Cubillos JULIANA M."/>
            <person name="De Vega J."/>
        </authorList>
    </citation>
    <scope>NUCLEOTIDE SEQUENCE</scope>
</reference>
<sequence>MTIQPKPEPGSPPVSTSTNPNEIFEQKPIPDLIKVLRGTYQFETFETVEGVLVNRDKRLREKIQQLEKTFEWEKLQIQEKLQMEVLSRIQAEEEVRKREELCEKGKKVQESYEDLLKEVKINGLADSNMIKDLRKKNNELECEVKNLKEKGVDDGNKLDVIRRKNAELASNVLELSKMKEKWVEDSNELDAIRRKNSELESEVLELRKLKEKCVDDGNKLDVIRRKNAELESEVLELRKLKEKCVDDENKLDVIRRKNEDLESEVSELRKIKEKLGEENSKLAHEKRKVEILDKLLCTRFRDLQGRVSKLEGDSKLWMNVDASDGGNSEGEPRANHMVADFEDNGGNNEEEPWMNVDVSDGENSEEEPCADPDTDFEDNGEEDDFVEAAPLPRIEDAPHSLGVAASTQPQNIGSNDAQGASSGEKCWMVYTRKPKKTVEMAGSSRAKGRAELVNGIEVINLDDDDDYADDDCRTVSQGVNGKTAIVEFAVKDEYPSSSVATQQKSKITNAVVDTVKRKFHFAEISSSTSSSSDDSSSLDNLTIRSVVSQGKKKKL</sequence>
<organism evidence="1 2">
    <name type="scientific">Trifolium pratense</name>
    <name type="common">Red clover</name>
    <dbReference type="NCBI Taxonomy" id="57577"/>
    <lineage>
        <taxon>Eukaryota</taxon>
        <taxon>Viridiplantae</taxon>
        <taxon>Streptophyta</taxon>
        <taxon>Embryophyta</taxon>
        <taxon>Tracheophyta</taxon>
        <taxon>Spermatophyta</taxon>
        <taxon>Magnoliopsida</taxon>
        <taxon>eudicotyledons</taxon>
        <taxon>Gunneridae</taxon>
        <taxon>Pentapetalae</taxon>
        <taxon>rosids</taxon>
        <taxon>fabids</taxon>
        <taxon>Fabales</taxon>
        <taxon>Fabaceae</taxon>
        <taxon>Papilionoideae</taxon>
        <taxon>50 kb inversion clade</taxon>
        <taxon>NPAAA clade</taxon>
        <taxon>Hologalegina</taxon>
        <taxon>IRL clade</taxon>
        <taxon>Trifolieae</taxon>
        <taxon>Trifolium</taxon>
    </lineage>
</organism>
<keyword evidence="2" id="KW-1185">Reference proteome</keyword>
<accession>A0ACB0IN25</accession>
<name>A0ACB0IN25_TRIPR</name>
<evidence type="ECO:0000313" key="2">
    <source>
        <dbReference type="Proteomes" id="UP001177021"/>
    </source>
</evidence>
<comment type="caution">
    <text evidence="1">The sequence shown here is derived from an EMBL/GenBank/DDBJ whole genome shotgun (WGS) entry which is preliminary data.</text>
</comment>
<dbReference type="Proteomes" id="UP001177021">
    <property type="component" value="Unassembled WGS sequence"/>
</dbReference>
<gene>
    <name evidence="1" type="ORF">MILVUS5_LOCUS4829</name>
</gene>
<dbReference type="EMBL" id="CASHSV030000002">
    <property type="protein sequence ID" value="CAJ2633794.1"/>
    <property type="molecule type" value="Genomic_DNA"/>
</dbReference>
<evidence type="ECO:0000313" key="1">
    <source>
        <dbReference type="EMBL" id="CAJ2633794.1"/>
    </source>
</evidence>
<protein>
    <submittedName>
        <fullName evidence="1">Uncharacterized protein</fullName>
    </submittedName>
</protein>
<proteinExistence type="predicted"/>